<dbReference type="InterPro" id="IPR005269">
    <property type="entry name" value="LOG"/>
</dbReference>
<evidence type="ECO:0000313" key="6">
    <source>
        <dbReference type="Proteomes" id="UP000190435"/>
    </source>
</evidence>
<dbReference type="PANTHER" id="PTHR31223:SF70">
    <property type="entry name" value="LOG FAMILY PROTEIN YJL055W"/>
    <property type="match status" value="1"/>
</dbReference>
<dbReference type="PANTHER" id="PTHR31223">
    <property type="entry name" value="LOG FAMILY PROTEIN YJL055W"/>
    <property type="match status" value="1"/>
</dbReference>
<dbReference type="Gene3D" id="3.40.50.450">
    <property type="match status" value="1"/>
</dbReference>
<dbReference type="RefSeq" id="WP_078276479.1">
    <property type="nucleotide sequence ID" value="NZ_CAACXO010000053.1"/>
</dbReference>
<proteinExistence type="inferred from homology"/>
<dbReference type="InterPro" id="IPR031100">
    <property type="entry name" value="LOG_fam"/>
</dbReference>
<comment type="similarity">
    <text evidence="2 3">Belongs to the LOG family.</text>
</comment>
<dbReference type="AlphaFoldDB" id="A0A1T0A3E9"/>
<sequence length="217" mass="23709">MNAQNPNTLKSIAVYCGSNLGARPEYHKAAQQMGQALAQRDMRLVYGGGNIGLMGTVADTVLEQGGEVVGVIPTFLVEKEVAHQGLSELIETTDMATRKYKMIELADGFIALAGGLGTFEELYEVLSLAQLRLHAKPIGVLNTHGFFDPVIATLQKAADEGFMPHANLSLLCVSDDPDELLEMMANYRFIDAPKWTRPTWLDTSPEKALHHTPKSQL</sequence>
<accession>A0A1T0A3E9</accession>
<keyword evidence="6" id="KW-1185">Reference proteome</keyword>
<dbReference type="GO" id="GO:0005829">
    <property type="term" value="C:cytosol"/>
    <property type="evidence" value="ECO:0007669"/>
    <property type="project" value="TreeGrafter"/>
</dbReference>
<evidence type="ECO:0000256" key="3">
    <source>
        <dbReference type="RuleBase" id="RU363015"/>
    </source>
</evidence>
<keyword evidence="3" id="KW-0203">Cytokinin biosynthesis</keyword>
<dbReference type="STRING" id="34060.B0181_05380"/>
<evidence type="ECO:0000256" key="1">
    <source>
        <dbReference type="ARBA" id="ARBA00000274"/>
    </source>
</evidence>
<organism evidence="4 6">
    <name type="scientific">Moraxella caviae</name>
    <dbReference type="NCBI Taxonomy" id="34060"/>
    <lineage>
        <taxon>Bacteria</taxon>
        <taxon>Pseudomonadati</taxon>
        <taxon>Pseudomonadota</taxon>
        <taxon>Gammaproteobacteria</taxon>
        <taxon>Moraxellales</taxon>
        <taxon>Moraxellaceae</taxon>
        <taxon>Moraxella</taxon>
    </lineage>
</organism>
<gene>
    <name evidence="5" type="primary">yvdD</name>
    <name evidence="4" type="ORF">B0181_05380</name>
    <name evidence="5" type="ORF">NCTC10293_02292</name>
</gene>
<dbReference type="Proteomes" id="UP000255279">
    <property type="component" value="Unassembled WGS sequence"/>
</dbReference>
<dbReference type="GO" id="GO:0008714">
    <property type="term" value="F:AMP nucleosidase activity"/>
    <property type="evidence" value="ECO:0007669"/>
    <property type="project" value="UniProtKB-EC"/>
</dbReference>
<dbReference type="EMBL" id="MUXU01000034">
    <property type="protein sequence ID" value="OOR90079.1"/>
    <property type="molecule type" value="Genomic_DNA"/>
</dbReference>
<dbReference type="OrthoDB" id="9801098at2"/>
<dbReference type="NCBIfam" id="TIGR00730">
    <property type="entry name" value="Rossman fold protein, TIGR00730 family"/>
    <property type="match status" value="1"/>
</dbReference>
<comment type="catalytic activity">
    <reaction evidence="1">
        <text>AMP + H2O = D-ribose 5-phosphate + adenine</text>
        <dbReference type="Rhea" id="RHEA:20129"/>
        <dbReference type="ChEBI" id="CHEBI:15377"/>
        <dbReference type="ChEBI" id="CHEBI:16708"/>
        <dbReference type="ChEBI" id="CHEBI:78346"/>
        <dbReference type="ChEBI" id="CHEBI:456215"/>
        <dbReference type="EC" id="3.2.2.4"/>
    </reaction>
</comment>
<reference evidence="4 6" key="1">
    <citation type="submission" date="2017-02" db="EMBL/GenBank/DDBJ databases">
        <title>Draft genome sequence of Moraxella caviae CCUG 355 type strain.</title>
        <authorList>
            <person name="Engstrom-Jakobsson H."/>
            <person name="Salva-Serra F."/>
            <person name="Thorell K."/>
            <person name="Gonzales-Siles L."/>
            <person name="Karlsson R."/>
            <person name="Boulund F."/>
            <person name="Engstrand L."/>
            <person name="Moore E."/>
        </authorList>
    </citation>
    <scope>NUCLEOTIDE SEQUENCE [LARGE SCALE GENOMIC DNA]</scope>
    <source>
        <strain evidence="4 6">CCUG 355</strain>
    </source>
</reference>
<reference evidence="5 7" key="2">
    <citation type="submission" date="2018-06" db="EMBL/GenBank/DDBJ databases">
        <authorList>
            <consortium name="Pathogen Informatics"/>
            <person name="Doyle S."/>
        </authorList>
    </citation>
    <scope>NUCLEOTIDE SEQUENCE [LARGE SCALE GENOMIC DNA]</scope>
    <source>
        <strain evidence="5 7">NCTC10293</strain>
    </source>
</reference>
<dbReference type="GO" id="GO:0009691">
    <property type="term" value="P:cytokinin biosynthetic process"/>
    <property type="evidence" value="ECO:0007669"/>
    <property type="project" value="UniProtKB-UniRule"/>
</dbReference>
<dbReference type="EMBL" id="UGQE01000004">
    <property type="protein sequence ID" value="STZ14695.1"/>
    <property type="molecule type" value="Genomic_DNA"/>
</dbReference>
<name>A0A1T0A3E9_9GAMM</name>
<evidence type="ECO:0000313" key="7">
    <source>
        <dbReference type="Proteomes" id="UP000255279"/>
    </source>
</evidence>
<protein>
    <recommendedName>
        <fullName evidence="3">Cytokinin riboside 5'-monophosphate phosphoribohydrolase</fullName>
        <ecNumber evidence="3">3.2.2.n1</ecNumber>
    </recommendedName>
</protein>
<evidence type="ECO:0000313" key="5">
    <source>
        <dbReference type="EMBL" id="STZ14695.1"/>
    </source>
</evidence>
<dbReference type="Proteomes" id="UP000190435">
    <property type="component" value="Unassembled WGS sequence"/>
</dbReference>
<evidence type="ECO:0000256" key="2">
    <source>
        <dbReference type="ARBA" id="ARBA00006763"/>
    </source>
</evidence>
<dbReference type="Pfam" id="PF03641">
    <property type="entry name" value="Lysine_decarbox"/>
    <property type="match status" value="1"/>
</dbReference>
<dbReference type="SUPFAM" id="SSF102405">
    <property type="entry name" value="MCP/YpsA-like"/>
    <property type="match status" value="1"/>
</dbReference>
<evidence type="ECO:0000313" key="4">
    <source>
        <dbReference type="EMBL" id="OOR90079.1"/>
    </source>
</evidence>
<dbReference type="EC" id="3.2.2.n1" evidence="3"/>
<keyword evidence="3" id="KW-0378">Hydrolase</keyword>